<comment type="caution">
    <text evidence="2">The sequence shown here is derived from an EMBL/GenBank/DDBJ whole genome shotgun (WGS) entry which is preliminary data.</text>
</comment>
<dbReference type="RefSeq" id="WP_137616437.1">
    <property type="nucleotide sequence ID" value="NZ_BJDI01000009.1"/>
</dbReference>
<proteinExistence type="predicted"/>
<evidence type="ECO:0000256" key="1">
    <source>
        <dbReference type="SAM" id="Phobius"/>
    </source>
</evidence>
<feature type="transmembrane region" description="Helical" evidence="1">
    <location>
        <begin position="160"/>
        <end position="178"/>
    </location>
</feature>
<reference evidence="3" key="1">
    <citation type="journal article" date="2019" name="Int. J. Syst. Evol. Microbiol.">
        <title>The Global Catalogue of Microorganisms (GCM) 10K type strain sequencing project: providing services to taxonomists for standard genome sequencing and annotation.</title>
        <authorList>
            <consortium name="The Broad Institute Genomics Platform"/>
            <consortium name="The Broad Institute Genome Sequencing Center for Infectious Disease"/>
            <person name="Wu L."/>
            <person name="Ma J."/>
        </authorList>
    </citation>
    <scope>NUCLEOTIDE SEQUENCE [LARGE SCALE GENOMIC DNA]</scope>
    <source>
        <strain evidence="3">CCM 8930</strain>
    </source>
</reference>
<evidence type="ECO:0008006" key="4">
    <source>
        <dbReference type="Google" id="ProtNLM"/>
    </source>
</evidence>
<gene>
    <name evidence="2" type="ORF">ACFP1L_10305</name>
</gene>
<sequence>MNFDWRDKRAFPCSLAFLFFISMWLIKELQYMLNSGTLDSYLIITNKNAFNYFDNLMLSSMYMPLYLLFEYMLWHENSQAIIRFRSRIRYLFSQTIKLLISTVFFWGIFFLIGILPLAYLRGMGTETFLLLFISQTGAYCLISLEVGLIMFWLFQLLPKFHLVITLSLAVGVIFYSGLPIQPMTLFQKIDLLKRFYFMHDLNGFSVPTLIILVTVPLITLCARVIWIQHEEFWQ</sequence>
<dbReference type="Proteomes" id="UP001596171">
    <property type="component" value="Unassembled WGS sequence"/>
</dbReference>
<feature type="transmembrane region" description="Helical" evidence="1">
    <location>
        <begin position="95"/>
        <end position="119"/>
    </location>
</feature>
<name>A0ABW1SL04_9LACO</name>
<organism evidence="2 3">
    <name type="scientific">Lactiplantibacillus nangangensis</name>
    <dbReference type="NCBI Taxonomy" id="2559917"/>
    <lineage>
        <taxon>Bacteria</taxon>
        <taxon>Bacillati</taxon>
        <taxon>Bacillota</taxon>
        <taxon>Bacilli</taxon>
        <taxon>Lactobacillales</taxon>
        <taxon>Lactobacillaceae</taxon>
        <taxon>Lactiplantibacillus</taxon>
    </lineage>
</organism>
<feature type="transmembrane region" description="Helical" evidence="1">
    <location>
        <begin position="204"/>
        <end position="226"/>
    </location>
</feature>
<keyword evidence="1" id="KW-0812">Transmembrane</keyword>
<evidence type="ECO:0000313" key="3">
    <source>
        <dbReference type="Proteomes" id="UP001596171"/>
    </source>
</evidence>
<feature type="transmembrane region" description="Helical" evidence="1">
    <location>
        <begin position="56"/>
        <end position="74"/>
    </location>
</feature>
<dbReference type="EMBL" id="JBHSSE010000019">
    <property type="protein sequence ID" value="MFC6202262.1"/>
    <property type="molecule type" value="Genomic_DNA"/>
</dbReference>
<keyword evidence="3" id="KW-1185">Reference proteome</keyword>
<feature type="transmembrane region" description="Helical" evidence="1">
    <location>
        <begin position="9"/>
        <end position="26"/>
    </location>
</feature>
<accession>A0ABW1SL04</accession>
<evidence type="ECO:0000313" key="2">
    <source>
        <dbReference type="EMBL" id="MFC6202262.1"/>
    </source>
</evidence>
<feature type="transmembrane region" description="Helical" evidence="1">
    <location>
        <begin position="131"/>
        <end position="153"/>
    </location>
</feature>
<protein>
    <recommendedName>
        <fullName evidence="4">Integral membrane protein</fullName>
    </recommendedName>
</protein>
<keyword evidence="1" id="KW-0472">Membrane</keyword>
<keyword evidence="1" id="KW-1133">Transmembrane helix</keyword>